<dbReference type="SUPFAM" id="SSF51161">
    <property type="entry name" value="Trimeric LpxA-like enzymes"/>
    <property type="match status" value="1"/>
</dbReference>
<evidence type="ECO:0000256" key="2">
    <source>
        <dbReference type="ARBA" id="ARBA00022679"/>
    </source>
</evidence>
<evidence type="ECO:0000313" key="5">
    <source>
        <dbReference type="Proteomes" id="UP000011863"/>
    </source>
</evidence>
<dbReference type="Pfam" id="PF00132">
    <property type="entry name" value="Hexapep"/>
    <property type="match status" value="1"/>
</dbReference>
<dbReference type="KEGG" id="aym:YM304_14550"/>
<evidence type="ECO:0000256" key="1">
    <source>
        <dbReference type="ARBA" id="ARBA00007274"/>
    </source>
</evidence>
<dbReference type="OrthoDB" id="2643438at2"/>
<dbReference type="PANTHER" id="PTHR23416:SF23">
    <property type="entry name" value="ACETYLTRANSFERASE C18B11.09C-RELATED"/>
    <property type="match status" value="1"/>
</dbReference>
<dbReference type="PANTHER" id="PTHR23416">
    <property type="entry name" value="SIALIC ACID SYNTHASE-RELATED"/>
    <property type="match status" value="1"/>
</dbReference>
<comment type="similarity">
    <text evidence="1">Belongs to the transferase hexapeptide repeat family.</text>
</comment>
<name>A0A6C7E976_ILUCY</name>
<dbReference type="Gene3D" id="2.160.10.10">
    <property type="entry name" value="Hexapeptide repeat proteins"/>
    <property type="match status" value="1"/>
</dbReference>
<dbReference type="PROSITE" id="PS00101">
    <property type="entry name" value="HEXAPEP_TRANSFERASES"/>
    <property type="match status" value="1"/>
</dbReference>
<organism evidence="4 5">
    <name type="scientific">Ilumatobacter coccineus (strain NBRC 103263 / KCTC 29153 / YM16-304)</name>
    <dbReference type="NCBI Taxonomy" id="1313172"/>
    <lineage>
        <taxon>Bacteria</taxon>
        <taxon>Bacillati</taxon>
        <taxon>Actinomycetota</taxon>
        <taxon>Acidimicrobiia</taxon>
        <taxon>Acidimicrobiales</taxon>
        <taxon>Ilumatobacteraceae</taxon>
        <taxon>Ilumatobacter</taxon>
    </lineage>
</organism>
<dbReference type="InterPro" id="IPR018357">
    <property type="entry name" value="Hexapep_transf_CS"/>
</dbReference>
<sequence>MTRIITVLREEFAPASVVHRRMFAVWLANRLPNAMFVRVRTALFRVAGIEIGHGSAILGRVRVWGAESLSIGRNTTLSPPVAICLDAAVEIGDGVLIGHDTILATGRHEIGPADARGGPLAPEPITIGNGVWIGASVLILPGVTIGDGAVVAGGAVVTADVAANTIVGGVPASVLRSL</sequence>
<dbReference type="InterPro" id="IPR051159">
    <property type="entry name" value="Hexapeptide_acetyltransf"/>
</dbReference>
<keyword evidence="5" id="KW-1185">Reference proteome</keyword>
<dbReference type="InterPro" id="IPR011004">
    <property type="entry name" value="Trimer_LpxA-like_sf"/>
</dbReference>
<proteinExistence type="inferred from homology"/>
<evidence type="ECO:0000256" key="3">
    <source>
        <dbReference type="ARBA" id="ARBA00022737"/>
    </source>
</evidence>
<accession>A0A6C7E976</accession>
<reference evidence="4 5" key="1">
    <citation type="journal article" date="2013" name="Int. J. Syst. Evol. Microbiol.">
        <title>Ilumatobacter nonamiense sp. nov. and Ilumatobacter coccineum sp. nov., isolated from seashore sand.</title>
        <authorList>
            <person name="Matsumoto A."/>
            <person name="Kasai H."/>
            <person name="Matsuo Y."/>
            <person name="Shizuri Y."/>
            <person name="Ichikawa N."/>
            <person name="Fujita N."/>
            <person name="Omura S."/>
            <person name="Takahashi Y."/>
        </authorList>
    </citation>
    <scope>NUCLEOTIDE SEQUENCE [LARGE SCALE GENOMIC DNA]</scope>
    <source>
        <strain evidence="5">NBRC 103263 / KCTC 29153 / YM16-304</strain>
    </source>
</reference>
<keyword evidence="2 4" id="KW-0808">Transferase</keyword>
<dbReference type="GO" id="GO:0008374">
    <property type="term" value="F:O-acyltransferase activity"/>
    <property type="evidence" value="ECO:0007669"/>
    <property type="project" value="TreeGrafter"/>
</dbReference>
<protein>
    <submittedName>
        <fullName evidence="4">Putative sugar acetyltransferase</fullName>
        <ecNumber evidence="4">2.3.1.-</ecNumber>
    </submittedName>
</protein>
<keyword evidence="4" id="KW-0012">Acyltransferase</keyword>
<gene>
    <name evidence="4" type="ORF">YM304_14550</name>
</gene>
<dbReference type="InterPro" id="IPR001451">
    <property type="entry name" value="Hexapep"/>
</dbReference>
<dbReference type="EMBL" id="AP012057">
    <property type="protein sequence ID" value="BAN01769.1"/>
    <property type="molecule type" value="Genomic_DNA"/>
</dbReference>
<dbReference type="Proteomes" id="UP000011863">
    <property type="component" value="Chromosome"/>
</dbReference>
<dbReference type="GO" id="GO:0005829">
    <property type="term" value="C:cytosol"/>
    <property type="evidence" value="ECO:0007669"/>
    <property type="project" value="TreeGrafter"/>
</dbReference>
<dbReference type="AlphaFoldDB" id="A0A6C7E976"/>
<evidence type="ECO:0000313" key="4">
    <source>
        <dbReference type="EMBL" id="BAN01769.1"/>
    </source>
</evidence>
<dbReference type="RefSeq" id="WP_015441016.1">
    <property type="nucleotide sequence ID" value="NC_020520.1"/>
</dbReference>
<keyword evidence="3" id="KW-0677">Repeat</keyword>
<dbReference type="EC" id="2.3.1.-" evidence="4"/>